<sequence length="114" mass="12955">MKNISISMVYRCGANWKTNSEVIIKGRSGFNEIQSLIELQGLDDWAIPELLGLPSCYSFDPLTGDSFDAEFDHPYVSIEVELTNKRETSALTPQAFIERCKAHNHDAYLLPFQR</sequence>
<comment type="caution">
    <text evidence="1">The sequence shown here is derived from an EMBL/GenBank/DDBJ whole genome shotgun (WGS) entry which is preliminary data.</text>
</comment>
<dbReference type="RefSeq" id="WP_220780106.1">
    <property type="nucleotide sequence ID" value="NZ_BPEY01000012.1"/>
</dbReference>
<evidence type="ECO:0000313" key="1">
    <source>
        <dbReference type="EMBL" id="GIU42797.1"/>
    </source>
</evidence>
<keyword evidence="2" id="KW-1185">Reference proteome</keyword>
<dbReference type="EMBL" id="BPEY01000012">
    <property type="protein sequence ID" value="GIU42797.1"/>
    <property type="molecule type" value="Genomic_DNA"/>
</dbReference>
<dbReference type="Proteomes" id="UP000887104">
    <property type="component" value="Unassembled WGS sequence"/>
</dbReference>
<name>A0ABQ4P5P9_9GAMM</name>
<proteinExistence type="predicted"/>
<organism evidence="1 2">
    <name type="scientific">Shewanella sairae</name>
    <dbReference type="NCBI Taxonomy" id="190310"/>
    <lineage>
        <taxon>Bacteria</taxon>
        <taxon>Pseudomonadati</taxon>
        <taxon>Pseudomonadota</taxon>
        <taxon>Gammaproteobacteria</taxon>
        <taxon>Alteromonadales</taxon>
        <taxon>Shewanellaceae</taxon>
        <taxon>Shewanella</taxon>
    </lineage>
</organism>
<accession>A0ABQ4P5P9</accession>
<reference evidence="1" key="1">
    <citation type="submission" date="2021-05" db="EMBL/GenBank/DDBJ databases">
        <title>Molecular characterization for Shewanella algae harboring chromosomal blaOXA-55-like strains isolated from clinical and environment sample.</title>
        <authorList>
            <person name="Ohama Y."/>
            <person name="Aoki K."/>
            <person name="Harada S."/>
            <person name="Moriya K."/>
            <person name="Ishii Y."/>
            <person name="Tateda K."/>
        </authorList>
    </citation>
    <scope>NUCLEOTIDE SEQUENCE</scope>
    <source>
        <strain evidence="1">JCM 11563</strain>
    </source>
</reference>
<gene>
    <name evidence="1" type="ORF">TUM4438_10190</name>
</gene>
<evidence type="ECO:0000313" key="2">
    <source>
        <dbReference type="Proteomes" id="UP000887104"/>
    </source>
</evidence>
<protein>
    <submittedName>
        <fullName evidence="1">Uncharacterized protein</fullName>
    </submittedName>
</protein>